<dbReference type="AlphaFoldDB" id="A0A5E4NGW4"/>
<proteinExistence type="predicted"/>
<name>A0A5E4NGW4_9HEMI</name>
<sequence length="135" mass="16040">MSSDDECISPLKRKRGISNSDKYKRNIIKQAKIEGKKYTNWIVKIVAVKNDPSLILLKECCSKKCLKDIQQEKLEDIMKMFYELRSKNEQDLHLQRTIEIKEITRKRKRIETEGKEKPKSKSIQYFLIVDGQRIH</sequence>
<evidence type="ECO:0000313" key="1">
    <source>
        <dbReference type="EMBL" id="VVC42968.1"/>
    </source>
</evidence>
<dbReference type="EMBL" id="CABPRJ010002126">
    <property type="protein sequence ID" value="VVC42968.1"/>
    <property type="molecule type" value="Genomic_DNA"/>
</dbReference>
<gene>
    <name evidence="1" type="ORF">CINCED_3A017079</name>
</gene>
<keyword evidence="2" id="KW-1185">Reference proteome</keyword>
<organism evidence="1 2">
    <name type="scientific">Cinara cedri</name>
    <dbReference type="NCBI Taxonomy" id="506608"/>
    <lineage>
        <taxon>Eukaryota</taxon>
        <taxon>Metazoa</taxon>
        <taxon>Ecdysozoa</taxon>
        <taxon>Arthropoda</taxon>
        <taxon>Hexapoda</taxon>
        <taxon>Insecta</taxon>
        <taxon>Pterygota</taxon>
        <taxon>Neoptera</taxon>
        <taxon>Paraneoptera</taxon>
        <taxon>Hemiptera</taxon>
        <taxon>Sternorrhyncha</taxon>
        <taxon>Aphidomorpha</taxon>
        <taxon>Aphidoidea</taxon>
        <taxon>Aphididae</taxon>
        <taxon>Lachninae</taxon>
        <taxon>Cinara</taxon>
    </lineage>
</organism>
<accession>A0A5E4NGW4</accession>
<dbReference type="OrthoDB" id="7475343at2759"/>
<feature type="non-terminal residue" evidence="1">
    <location>
        <position position="135"/>
    </location>
</feature>
<reference evidence="1 2" key="1">
    <citation type="submission" date="2019-08" db="EMBL/GenBank/DDBJ databases">
        <authorList>
            <person name="Alioto T."/>
            <person name="Alioto T."/>
            <person name="Gomez Garrido J."/>
        </authorList>
    </citation>
    <scope>NUCLEOTIDE SEQUENCE [LARGE SCALE GENOMIC DNA]</scope>
</reference>
<dbReference type="Proteomes" id="UP000325440">
    <property type="component" value="Unassembled WGS sequence"/>
</dbReference>
<protein>
    <submittedName>
        <fullName evidence="1">Uncharacterized protein</fullName>
    </submittedName>
</protein>
<evidence type="ECO:0000313" key="2">
    <source>
        <dbReference type="Proteomes" id="UP000325440"/>
    </source>
</evidence>